<protein>
    <recommendedName>
        <fullName evidence="3">Glycosyl hydrolase family 13 catalytic domain-containing protein</fullName>
    </recommendedName>
</protein>
<dbReference type="EMBL" id="BAAAGE010000003">
    <property type="protein sequence ID" value="GAA0727587.1"/>
    <property type="molecule type" value="Genomic_DNA"/>
</dbReference>
<feature type="signal peptide" evidence="2">
    <location>
        <begin position="1"/>
        <end position="21"/>
    </location>
</feature>
<dbReference type="InterPro" id="IPR026444">
    <property type="entry name" value="Secre_tail"/>
</dbReference>
<evidence type="ECO:0000313" key="4">
    <source>
        <dbReference type="EMBL" id="GAA0727587.1"/>
    </source>
</evidence>
<dbReference type="NCBIfam" id="TIGR04183">
    <property type="entry name" value="Por_Secre_tail"/>
    <property type="match status" value="1"/>
</dbReference>
<dbReference type="PANTHER" id="PTHR43002">
    <property type="entry name" value="GLYCOGEN DEBRANCHING ENZYME"/>
    <property type="match status" value="1"/>
</dbReference>
<dbReference type="Gene3D" id="3.20.20.80">
    <property type="entry name" value="Glycosidases"/>
    <property type="match status" value="1"/>
</dbReference>
<dbReference type="InterPro" id="IPR014756">
    <property type="entry name" value="Ig_E-set"/>
</dbReference>
<dbReference type="SMART" id="SM00642">
    <property type="entry name" value="Aamy"/>
    <property type="match status" value="1"/>
</dbReference>
<feature type="domain" description="Glycosyl hydrolase family 13 catalytic" evidence="3">
    <location>
        <begin position="379"/>
        <end position="758"/>
    </location>
</feature>
<dbReference type="CDD" id="cd11350">
    <property type="entry name" value="AmyAc_4"/>
    <property type="match status" value="1"/>
</dbReference>
<feature type="chain" id="PRO_5047395312" description="Glycosyl hydrolase family 13 catalytic domain-containing protein" evidence="2">
    <location>
        <begin position="22"/>
        <end position="938"/>
    </location>
</feature>
<gene>
    <name evidence="4" type="ORF">GCM10009430_35810</name>
</gene>
<dbReference type="Pfam" id="PF00128">
    <property type="entry name" value="Alpha-amylase"/>
    <property type="match status" value="1"/>
</dbReference>
<dbReference type="SUPFAM" id="SSF51445">
    <property type="entry name" value="(Trans)glycosidases"/>
    <property type="match status" value="1"/>
</dbReference>
<dbReference type="InterPro" id="IPR017853">
    <property type="entry name" value="GH"/>
</dbReference>
<proteinExistence type="predicted"/>
<evidence type="ECO:0000259" key="3">
    <source>
        <dbReference type="SMART" id="SM00642"/>
    </source>
</evidence>
<evidence type="ECO:0000256" key="1">
    <source>
        <dbReference type="ARBA" id="ARBA00022729"/>
    </source>
</evidence>
<comment type="caution">
    <text evidence="4">The sequence shown here is derived from an EMBL/GenBank/DDBJ whole genome shotgun (WGS) entry which is preliminary data.</text>
</comment>
<keyword evidence="1 2" id="KW-0732">Signal</keyword>
<dbReference type="RefSeq" id="WP_343913631.1">
    <property type="nucleotide sequence ID" value="NZ_BAAAGE010000003.1"/>
</dbReference>
<keyword evidence="5" id="KW-1185">Reference proteome</keyword>
<name>A0ABN1J3E5_9FLAO</name>
<evidence type="ECO:0000256" key="2">
    <source>
        <dbReference type="SAM" id="SignalP"/>
    </source>
</evidence>
<dbReference type="Proteomes" id="UP001501758">
    <property type="component" value="Unassembled WGS sequence"/>
</dbReference>
<organism evidence="4 5">
    <name type="scientific">Aquimarina litoralis</name>
    <dbReference type="NCBI Taxonomy" id="584605"/>
    <lineage>
        <taxon>Bacteria</taxon>
        <taxon>Pseudomonadati</taxon>
        <taxon>Bacteroidota</taxon>
        <taxon>Flavobacteriia</taxon>
        <taxon>Flavobacteriales</taxon>
        <taxon>Flavobacteriaceae</taxon>
        <taxon>Aquimarina</taxon>
    </lineage>
</organism>
<accession>A0ABN1J3E5</accession>
<dbReference type="Pfam" id="PF18962">
    <property type="entry name" value="Por_Secre_tail"/>
    <property type="match status" value="1"/>
</dbReference>
<sequence>MKKFTLLFIFFLGLITTQAQQQNATFTVNPAAFNEDDEITITVSGIDLSLWGSTDLYLWAWYFDLNDNFVGNAPNNGDWTDSSNTTTPQVFTANGDGTYSITLTPTTFYGATGIGRIGMLAKAQDGTGDNKTQDNLFEVGIFQLTLNTPTDAVSIIDSGSSLAISATTTVNADFELFANGMSVDTQTGITNYTNNYTITEGVDFELVATETGTSNSLSETFSAITTPVVTEAAVPAGMEDGLNLDGTSATFVFFAPGKDYVHIKGNFNGNDWSLDNTYLLNKDSAQDRFWITIDMPNNSDILYQYVVDASISVADPYSTLILSEFNDAFIDNATFPDLPSYPTGKTNDAVSWFKTGEAEYVWQNTNFQKPEVTDLVIYELLIRDFDNLHTFDAVKNRLDYLQDLGINAIELMPISEFDGNISWGYNPSFHMALDKYYGTPTAFKQFVDECHARGIAVILDVVYNHATGQNPYYRMWNTSGGGYGGQASADSPFFNQTATHSFSVFNDFDHSKQATQDYVKRTVEYWIEEYNVDGFRWDLTKGFTQNCTASNDACTNAFQQDRVDILKEYADYQWDVDPDFYVIFEHLGGIAEEKEWADYRANEGKGILLWNKQTDPYNESTMGYHDNGKSNFSGVSYAVKGFDGPSAISYMESHDEERLMYKNVQFGNNTNAPTYDVTDLSTALDRVELAGAFYFTVPGPKMIWQFGELGYGFSINRCEDGSIDNGCRTNPKPIRWDYLNVADRTDVYDIYAKLINLKLNEKIFKTDNFTLSGSSTADKKIHLTDDTATGDEIKYVTIIGNFGVNTLSINPSFQETGTWYDLLDDTGASIEVTDVNAVISLQPGEFKVYANEQKSLSTPDIDNILSFNAYPNPAKTAFSINESVQKVFVYNITGALAKKFEGDFEAGTNFEIGELARGLYLVQIQNEKGIATTKLSLR</sequence>
<dbReference type="InterPro" id="IPR006047">
    <property type="entry name" value="GH13_cat_dom"/>
</dbReference>
<dbReference type="SUPFAM" id="SSF81296">
    <property type="entry name" value="E set domains"/>
    <property type="match status" value="1"/>
</dbReference>
<reference evidence="4 5" key="1">
    <citation type="journal article" date="2019" name="Int. J. Syst. Evol. Microbiol.">
        <title>The Global Catalogue of Microorganisms (GCM) 10K type strain sequencing project: providing services to taxonomists for standard genome sequencing and annotation.</title>
        <authorList>
            <consortium name="The Broad Institute Genomics Platform"/>
            <consortium name="The Broad Institute Genome Sequencing Center for Infectious Disease"/>
            <person name="Wu L."/>
            <person name="Ma J."/>
        </authorList>
    </citation>
    <scope>NUCLEOTIDE SEQUENCE [LARGE SCALE GENOMIC DNA]</scope>
    <source>
        <strain evidence="4 5">JCM 15974</strain>
    </source>
</reference>
<evidence type="ECO:0000313" key="5">
    <source>
        <dbReference type="Proteomes" id="UP001501758"/>
    </source>
</evidence>